<evidence type="ECO:0000313" key="2">
    <source>
        <dbReference type="Proteomes" id="UP001468798"/>
    </source>
</evidence>
<dbReference type="EMBL" id="JBCGDP010000013">
    <property type="protein sequence ID" value="MEM0577541.1"/>
    <property type="molecule type" value="Genomic_DNA"/>
</dbReference>
<reference evidence="1 2" key="1">
    <citation type="submission" date="2024-03" db="EMBL/GenBank/DDBJ databases">
        <title>Two novel species of the genus Flavobacterium exhibiting potentially degradation of complex polysaccharides.</title>
        <authorList>
            <person name="Lian X."/>
        </authorList>
    </citation>
    <scope>NUCLEOTIDE SEQUENCE [LARGE SCALE GENOMIC DNA]</scope>
    <source>
        <strain evidence="1 2">N6</strain>
    </source>
</reference>
<organism evidence="1 2">
    <name type="scientific">Flavobacterium polysaccharolyticum</name>
    <dbReference type="NCBI Taxonomy" id="3133148"/>
    <lineage>
        <taxon>Bacteria</taxon>
        <taxon>Pseudomonadati</taxon>
        <taxon>Bacteroidota</taxon>
        <taxon>Flavobacteriia</taxon>
        <taxon>Flavobacteriales</taxon>
        <taxon>Flavobacteriaceae</taxon>
        <taxon>Flavobacterium</taxon>
    </lineage>
</organism>
<dbReference type="RefSeq" id="WP_342692434.1">
    <property type="nucleotide sequence ID" value="NZ_JBCGDP010000013.1"/>
</dbReference>
<accession>A0ABU9NQB7</accession>
<dbReference type="Proteomes" id="UP001468798">
    <property type="component" value="Unassembled WGS sequence"/>
</dbReference>
<name>A0ABU9NQB7_9FLAO</name>
<comment type="caution">
    <text evidence="1">The sequence shown here is derived from an EMBL/GenBank/DDBJ whole genome shotgun (WGS) entry which is preliminary data.</text>
</comment>
<gene>
    <name evidence="1" type="ORF">WFZ86_13610</name>
</gene>
<evidence type="ECO:0000313" key="1">
    <source>
        <dbReference type="EMBL" id="MEM0577541.1"/>
    </source>
</evidence>
<proteinExistence type="predicted"/>
<protein>
    <submittedName>
        <fullName evidence="1">Uncharacterized protein</fullName>
    </submittedName>
</protein>
<sequence>MTSVDSAIKFLAQNENSLEDKEAIQFLVKKGINNEEAIEIVTFLPIAFVRS</sequence>
<keyword evidence="2" id="KW-1185">Reference proteome</keyword>